<gene>
    <name evidence="1" type="ORF">XFF6991_150281</name>
</gene>
<name>A0A7Z7IVU1_XANCH</name>
<dbReference type="EMBL" id="OCZC01000043">
    <property type="protein sequence ID" value="SOO22520.1"/>
    <property type="molecule type" value="Genomic_DNA"/>
</dbReference>
<comment type="caution">
    <text evidence="1">The sequence shown here is derived from an EMBL/GenBank/DDBJ whole genome shotgun (WGS) entry which is preliminary data.</text>
</comment>
<accession>A0A7Z7IVU1</accession>
<evidence type="ECO:0000313" key="2">
    <source>
        <dbReference type="Proteomes" id="UP000234345"/>
    </source>
</evidence>
<dbReference type="RefSeq" id="WP_099802408.1">
    <property type="nucleotide sequence ID" value="NZ_OCZC01000043.1"/>
</dbReference>
<sequence length="130" mass="14135">MTELTTIVAAERVIDIKHPATEAPIGLRITLLPDTDERVRAVARKAVNERLAGKGKLTAEKSEQGRLDILTASMGGWEWAAGLSFHGEQPQLTQQIARQLLTELPWIADQIDTVLGDRAGFFPSVHAVAA</sequence>
<reference evidence="1 2" key="1">
    <citation type="submission" date="2017-10" db="EMBL/GenBank/DDBJ databases">
        <authorList>
            <person name="Regsiter A."/>
            <person name="William W."/>
        </authorList>
    </citation>
    <scope>NUCLEOTIDE SEQUENCE [LARGE SCALE GENOMIC DNA]</scope>
    <source>
        <strain evidence="1 2">CFBP6991</strain>
    </source>
</reference>
<organism evidence="1 2">
    <name type="scientific">Xanthomonas campestris pv. phaseoli</name>
    <dbReference type="NCBI Taxonomy" id="317013"/>
    <lineage>
        <taxon>Bacteria</taxon>
        <taxon>Pseudomonadati</taxon>
        <taxon>Pseudomonadota</taxon>
        <taxon>Gammaproteobacteria</taxon>
        <taxon>Lysobacterales</taxon>
        <taxon>Lysobacteraceae</taxon>
        <taxon>Xanthomonas</taxon>
    </lineage>
</organism>
<dbReference type="Proteomes" id="UP000234345">
    <property type="component" value="Unassembled WGS sequence"/>
</dbReference>
<protein>
    <submittedName>
        <fullName evidence="1">Uncharacterized protein</fullName>
    </submittedName>
</protein>
<dbReference type="AlphaFoldDB" id="A0A7Z7IVU1"/>
<proteinExistence type="predicted"/>
<evidence type="ECO:0000313" key="1">
    <source>
        <dbReference type="EMBL" id="SOO22520.1"/>
    </source>
</evidence>